<gene>
    <name evidence="2" type="ORF">FTOL_00881</name>
</gene>
<dbReference type="EMBL" id="ONZP01000031">
    <property type="protein sequence ID" value="SPJ71153.1"/>
    <property type="molecule type" value="Genomic_DNA"/>
</dbReference>
<dbReference type="AlphaFoldDB" id="A0AAE8LZB5"/>
<reference evidence="2" key="1">
    <citation type="submission" date="2018-03" db="EMBL/GenBank/DDBJ databases">
        <authorList>
            <person name="Guldener U."/>
        </authorList>
    </citation>
    <scope>NUCLEOTIDE SEQUENCE</scope>
</reference>
<evidence type="ECO:0000313" key="2">
    <source>
        <dbReference type="EMBL" id="SPJ71153.1"/>
    </source>
</evidence>
<evidence type="ECO:0000313" key="3">
    <source>
        <dbReference type="Proteomes" id="UP001187734"/>
    </source>
</evidence>
<evidence type="ECO:0000256" key="1">
    <source>
        <dbReference type="SAM" id="SignalP"/>
    </source>
</evidence>
<sequence>MDRALVGVIMIHSSLALLSSANENASLVNFPRHDETVAPPRTALEESMEDL</sequence>
<feature type="signal peptide" evidence="1">
    <location>
        <begin position="1"/>
        <end position="16"/>
    </location>
</feature>
<organism evidence="2 3">
    <name type="scientific">Fusarium torulosum</name>
    <dbReference type="NCBI Taxonomy" id="33205"/>
    <lineage>
        <taxon>Eukaryota</taxon>
        <taxon>Fungi</taxon>
        <taxon>Dikarya</taxon>
        <taxon>Ascomycota</taxon>
        <taxon>Pezizomycotina</taxon>
        <taxon>Sordariomycetes</taxon>
        <taxon>Hypocreomycetidae</taxon>
        <taxon>Hypocreales</taxon>
        <taxon>Nectriaceae</taxon>
        <taxon>Fusarium</taxon>
    </lineage>
</organism>
<name>A0AAE8LZB5_9HYPO</name>
<keyword evidence="3" id="KW-1185">Reference proteome</keyword>
<keyword evidence="1" id="KW-0732">Signal</keyword>
<proteinExistence type="predicted"/>
<comment type="caution">
    <text evidence="2">The sequence shown here is derived from an EMBL/GenBank/DDBJ whole genome shotgun (WGS) entry which is preliminary data.</text>
</comment>
<protein>
    <submittedName>
        <fullName evidence="2">Uncharacterized protein</fullName>
    </submittedName>
</protein>
<feature type="chain" id="PRO_5042266017" evidence="1">
    <location>
        <begin position="17"/>
        <end position="51"/>
    </location>
</feature>
<accession>A0AAE8LZB5</accession>
<dbReference type="Proteomes" id="UP001187734">
    <property type="component" value="Unassembled WGS sequence"/>
</dbReference>